<evidence type="ECO:0000313" key="2">
    <source>
        <dbReference type="WBParaSite" id="nRc.2.0.1.t33159-RA"/>
    </source>
</evidence>
<protein>
    <submittedName>
        <fullName evidence="2">Uncharacterized protein</fullName>
    </submittedName>
</protein>
<sequence>MDPLRIINPIRQPLSNIYLLKRAGNNCIRDFSCRDKRRWPTRPGGCIRCLKYHGLPSTSLCTST</sequence>
<reference evidence="2" key="1">
    <citation type="submission" date="2022-11" db="UniProtKB">
        <authorList>
            <consortium name="WormBaseParasite"/>
        </authorList>
    </citation>
    <scope>IDENTIFICATION</scope>
</reference>
<organism evidence="1 2">
    <name type="scientific">Romanomermis culicivorax</name>
    <name type="common">Nematode worm</name>
    <dbReference type="NCBI Taxonomy" id="13658"/>
    <lineage>
        <taxon>Eukaryota</taxon>
        <taxon>Metazoa</taxon>
        <taxon>Ecdysozoa</taxon>
        <taxon>Nematoda</taxon>
        <taxon>Enoplea</taxon>
        <taxon>Dorylaimia</taxon>
        <taxon>Mermithida</taxon>
        <taxon>Mermithoidea</taxon>
        <taxon>Mermithidae</taxon>
        <taxon>Romanomermis</taxon>
    </lineage>
</organism>
<dbReference type="Proteomes" id="UP000887565">
    <property type="component" value="Unplaced"/>
</dbReference>
<evidence type="ECO:0000313" key="1">
    <source>
        <dbReference type="Proteomes" id="UP000887565"/>
    </source>
</evidence>
<dbReference type="AlphaFoldDB" id="A0A915K4M8"/>
<accession>A0A915K4M8</accession>
<keyword evidence="1" id="KW-1185">Reference proteome</keyword>
<proteinExistence type="predicted"/>
<dbReference type="WBParaSite" id="nRc.2.0.1.t33159-RA">
    <property type="protein sequence ID" value="nRc.2.0.1.t33159-RA"/>
    <property type="gene ID" value="nRc.2.0.1.g33159"/>
</dbReference>
<name>A0A915K4M8_ROMCU</name>